<dbReference type="InterPro" id="IPR001542">
    <property type="entry name" value="Defensin_invertebrate/fungal"/>
</dbReference>
<proteinExistence type="predicted"/>
<reference evidence="3" key="1">
    <citation type="submission" date="2014-11" db="EMBL/GenBank/DDBJ databases">
        <authorList>
            <person name="Amaro Gonzalez C."/>
        </authorList>
    </citation>
    <scope>NUCLEOTIDE SEQUENCE</scope>
</reference>
<evidence type="ECO:0000256" key="1">
    <source>
        <dbReference type="ARBA" id="ARBA00023157"/>
    </source>
</evidence>
<dbReference type="Pfam" id="PF01097">
    <property type="entry name" value="Defensin_2"/>
    <property type="match status" value="1"/>
</dbReference>
<protein>
    <recommendedName>
        <fullName evidence="2">Invertebrate defensins family profile domain-containing protein</fullName>
    </recommendedName>
</protein>
<dbReference type="AlphaFoldDB" id="A0A0E9SP60"/>
<dbReference type="EMBL" id="GBXM01066127">
    <property type="protein sequence ID" value="JAH42450.1"/>
    <property type="molecule type" value="Transcribed_RNA"/>
</dbReference>
<evidence type="ECO:0000313" key="3">
    <source>
        <dbReference type="EMBL" id="JAH42450.1"/>
    </source>
</evidence>
<name>A0A0E9SP60_ANGAN</name>
<feature type="domain" description="Invertebrate defensins family profile" evidence="2">
    <location>
        <begin position="3"/>
        <end position="20"/>
    </location>
</feature>
<organism evidence="3">
    <name type="scientific">Anguilla anguilla</name>
    <name type="common">European freshwater eel</name>
    <name type="synonym">Muraena anguilla</name>
    <dbReference type="NCBI Taxonomy" id="7936"/>
    <lineage>
        <taxon>Eukaryota</taxon>
        <taxon>Metazoa</taxon>
        <taxon>Chordata</taxon>
        <taxon>Craniata</taxon>
        <taxon>Vertebrata</taxon>
        <taxon>Euteleostomi</taxon>
        <taxon>Actinopterygii</taxon>
        <taxon>Neopterygii</taxon>
        <taxon>Teleostei</taxon>
        <taxon>Anguilliformes</taxon>
        <taxon>Anguillidae</taxon>
        <taxon>Anguilla</taxon>
    </lineage>
</organism>
<keyword evidence="1" id="KW-1015">Disulfide bond</keyword>
<reference evidence="3" key="2">
    <citation type="journal article" date="2015" name="Fish Shellfish Immunol.">
        <title>Early steps in the European eel (Anguilla anguilla)-Vibrio vulnificus interaction in the gills: Role of the RtxA13 toxin.</title>
        <authorList>
            <person name="Callol A."/>
            <person name="Pajuelo D."/>
            <person name="Ebbesson L."/>
            <person name="Teles M."/>
            <person name="MacKenzie S."/>
            <person name="Amaro C."/>
        </authorList>
    </citation>
    <scope>NUCLEOTIDE SEQUENCE</scope>
</reference>
<evidence type="ECO:0000259" key="2">
    <source>
        <dbReference type="Pfam" id="PF01097"/>
    </source>
</evidence>
<dbReference type="GO" id="GO:0006952">
    <property type="term" value="P:defense response"/>
    <property type="evidence" value="ECO:0007669"/>
    <property type="project" value="InterPro"/>
</dbReference>
<accession>A0A0E9SP60</accession>
<sequence>MTSSLCAAHCRLRRSSRRDCPSPAGPGGR</sequence>